<dbReference type="AlphaFoldDB" id="A0A9W7DMT5"/>
<name>A0A9W7DMT5_9STRA</name>
<accession>A0A9W7DMT5</accession>
<protein>
    <submittedName>
        <fullName evidence="1">Uncharacterized protein</fullName>
    </submittedName>
</protein>
<reference evidence="1" key="1">
    <citation type="submission" date="2022-07" db="EMBL/GenBank/DDBJ databases">
        <title>Genome analysis of Parmales, a sister group of diatoms, reveals the evolutionary specialization of diatoms from phago-mixotrophs to photoautotrophs.</title>
        <authorList>
            <person name="Ban H."/>
            <person name="Sato S."/>
            <person name="Yoshikawa S."/>
            <person name="Kazumasa Y."/>
            <person name="Nakamura Y."/>
            <person name="Ichinomiya M."/>
            <person name="Saitoh K."/>
            <person name="Sato N."/>
            <person name="Blanc-Mathieu R."/>
            <person name="Endo H."/>
            <person name="Kuwata A."/>
            <person name="Ogata H."/>
        </authorList>
    </citation>
    <scope>NUCLEOTIDE SEQUENCE</scope>
</reference>
<comment type="caution">
    <text evidence="1">The sequence shown here is derived from an EMBL/GenBank/DDBJ whole genome shotgun (WGS) entry which is preliminary data.</text>
</comment>
<evidence type="ECO:0000313" key="1">
    <source>
        <dbReference type="EMBL" id="GMH48032.1"/>
    </source>
</evidence>
<organism evidence="1 2">
    <name type="scientific">Triparma retinervis</name>
    <dbReference type="NCBI Taxonomy" id="2557542"/>
    <lineage>
        <taxon>Eukaryota</taxon>
        <taxon>Sar</taxon>
        <taxon>Stramenopiles</taxon>
        <taxon>Ochrophyta</taxon>
        <taxon>Bolidophyceae</taxon>
        <taxon>Parmales</taxon>
        <taxon>Triparmaceae</taxon>
        <taxon>Triparma</taxon>
    </lineage>
</organism>
<dbReference type="Proteomes" id="UP001165082">
    <property type="component" value="Unassembled WGS sequence"/>
</dbReference>
<gene>
    <name evidence="1" type="ORF">TrRE_jg10561</name>
</gene>
<dbReference type="EMBL" id="BRXZ01005669">
    <property type="protein sequence ID" value="GMH48032.1"/>
    <property type="molecule type" value="Genomic_DNA"/>
</dbReference>
<proteinExistence type="predicted"/>
<sequence>MAAFLSNSAEWGSLTVEEVSPPYTGSWPSHPAVLLVQEALRSSGKSDRGEELVDLVLEAANSEEQYLDVLVWIVETTVHLSRVFAAFSKDKSDFFGPGEGARDMLFNVLHGYEADLSAPIAAQVVIDKLSEEMEDAWNDHSDGGRQLLLRLPSENDIEAEVVGRFPGGDGVHNGAEILRPVLRQKIPEGVYVPDNHDANKEKSGDEFGERYMEAVLIPSAERVLPVLKGICEAVRSEVEGVEVHVPPLKTATRIWEKCGIYCYKDVADHYNHEYPQQASNVDVARAMLKIDCPEMIVRALEAVRGNSECRVVRVKNRFGSTVGVRDLLVNVEIDGVYAEIQVGLKNLIDVRRKMHKFYNVVRSEGSDQLGDAAKPL</sequence>
<keyword evidence="2" id="KW-1185">Reference proteome</keyword>
<evidence type="ECO:0000313" key="2">
    <source>
        <dbReference type="Proteomes" id="UP001165082"/>
    </source>
</evidence>